<organism evidence="1 3">
    <name type="scientific">Neomoorella thermoacetica</name>
    <name type="common">Clostridium thermoaceticum</name>
    <dbReference type="NCBI Taxonomy" id="1525"/>
    <lineage>
        <taxon>Bacteria</taxon>
        <taxon>Bacillati</taxon>
        <taxon>Bacillota</taxon>
        <taxon>Clostridia</taxon>
        <taxon>Neomoorellales</taxon>
        <taxon>Neomoorellaceae</taxon>
        <taxon>Neomoorella</taxon>
    </lineage>
</organism>
<evidence type="ECO:0000313" key="2">
    <source>
        <dbReference type="EMBL" id="TYL08972.1"/>
    </source>
</evidence>
<dbReference type="Proteomes" id="UP000322283">
    <property type="component" value="Unassembled WGS sequence"/>
</dbReference>
<dbReference type="Proteomes" id="UP000094598">
    <property type="component" value="Chromosome"/>
</dbReference>
<evidence type="ECO:0000313" key="4">
    <source>
        <dbReference type="Proteomes" id="UP000322283"/>
    </source>
</evidence>
<accession>A0AAC9HFI9</accession>
<proteinExistence type="predicted"/>
<dbReference type="EMBL" id="VCDX01000013">
    <property type="protein sequence ID" value="TYL08972.1"/>
    <property type="molecule type" value="Genomic_DNA"/>
</dbReference>
<keyword evidence="4" id="KW-1185">Reference proteome</keyword>
<dbReference type="AlphaFoldDB" id="A0AAC9HFI9"/>
<sequence length="88" mass="10061">MGSILRYYPPKDWQLLYEGIIVHGPYKGQEGVHAEIGFLEDWASSGTIEADIPKAIYEKLLSGEYVFKRTSHWDWGIFDANGNQVWNG</sequence>
<reference evidence="1 3" key="1">
    <citation type="submission" date="2016-08" db="EMBL/GenBank/DDBJ databases">
        <title>Moorella thermoacetica DSM 103132.</title>
        <authorList>
            <person name="Jendresen C.B."/>
            <person name="Redl S.M."/>
            <person name="Jensen T.O."/>
            <person name="Nielsen A.T."/>
        </authorList>
    </citation>
    <scope>NUCLEOTIDE SEQUENCE [LARGE SCALE GENOMIC DNA]</scope>
    <source>
        <strain evidence="1 3">DSM 103132</strain>
    </source>
</reference>
<name>A0AAC9HFI9_NEOTH</name>
<protein>
    <submittedName>
        <fullName evidence="1">Uncharacterized protein</fullName>
    </submittedName>
</protein>
<reference evidence="2 4" key="2">
    <citation type="submission" date="2019-05" db="EMBL/GenBank/DDBJ databases">
        <title>Genome sequence of Moorella thermoacetica ATCC 33924.</title>
        <authorList>
            <person name="Poehlein A."/>
            <person name="Bengelsdorf F.R."/>
            <person name="Duerre P."/>
            <person name="Daniel R."/>
        </authorList>
    </citation>
    <scope>NUCLEOTIDE SEQUENCE [LARGE SCALE GENOMIC DNA]</scope>
    <source>
        <strain evidence="2 4">ATCC 33924</strain>
    </source>
</reference>
<dbReference type="EMBL" id="CP017019">
    <property type="protein sequence ID" value="AOQ23061.1"/>
    <property type="molecule type" value="Genomic_DNA"/>
</dbReference>
<evidence type="ECO:0000313" key="1">
    <source>
        <dbReference type="EMBL" id="AOQ23061.1"/>
    </source>
</evidence>
<evidence type="ECO:0000313" key="3">
    <source>
        <dbReference type="Proteomes" id="UP000094598"/>
    </source>
</evidence>
<gene>
    <name evidence="1" type="ORF">Maut_00598</name>
    <name evidence="2" type="ORF">MTAT_26360</name>
</gene>